<evidence type="ECO:0000313" key="1">
    <source>
        <dbReference type="EMBL" id="MDA2803381.1"/>
    </source>
</evidence>
<organism evidence="1 2">
    <name type="scientific">Nocardiopsis suaedae</name>
    <dbReference type="NCBI Taxonomy" id="3018444"/>
    <lineage>
        <taxon>Bacteria</taxon>
        <taxon>Bacillati</taxon>
        <taxon>Actinomycetota</taxon>
        <taxon>Actinomycetes</taxon>
        <taxon>Streptosporangiales</taxon>
        <taxon>Nocardiopsidaceae</taxon>
        <taxon>Nocardiopsis</taxon>
    </lineage>
</organism>
<name>A0ABT4TFI9_9ACTN</name>
<evidence type="ECO:0000313" key="2">
    <source>
        <dbReference type="Proteomes" id="UP001165685"/>
    </source>
</evidence>
<comment type="caution">
    <text evidence="1">The sequence shown here is derived from an EMBL/GenBank/DDBJ whole genome shotgun (WGS) entry which is preliminary data.</text>
</comment>
<dbReference type="EMBL" id="JAQFWP010000003">
    <property type="protein sequence ID" value="MDA2803381.1"/>
    <property type="molecule type" value="Genomic_DNA"/>
</dbReference>
<accession>A0ABT4TFI9</accession>
<gene>
    <name evidence="1" type="ORF">O4U47_02550</name>
</gene>
<dbReference type="Proteomes" id="UP001165685">
    <property type="component" value="Unassembled WGS sequence"/>
</dbReference>
<keyword evidence="2" id="KW-1185">Reference proteome</keyword>
<protein>
    <submittedName>
        <fullName evidence="1">Uncharacterized protein</fullName>
    </submittedName>
</protein>
<proteinExistence type="predicted"/>
<sequence length="509" mass="54840">MSDSHAPHGFESALESLVDGDGPATACEHVLAADDFPETVRLLPRLPVDVRRRMAHAGVEMYEAAGTDERRSRLLAVHAGLLANQVDLLESDGFEAQVLASMHLGDTAEDDRKDALRRALASPDPSWTAERLRTFSAEHRRRLTDVAKRLLDRTGDPDERERLHALHASLSSAPLEYFGFDDLQPMLTAAVAHGGAAGAAAAVETVLADKDFSDTVDRVRTLPDEVRGALVDACADLYDPAAPEGRRGRIVHMHAALSLSLDRPDERLAAARQDALRFDPNGLVRTLKAVETAWAELASGRNIPDALGAEMRRAYFSPHPFRAKDLRKVVRLLADRGPVLNAGHAWTDRALDELADLPPSWTKAVRHAATATKPRPGAAWQESGRSLLSGIDAEEFGERVLSWLSLVGDPHTLAHPDAYNTNAARGLVWLVAMLPEHAESARGLGTVLVEALRTPPAGGPNSPGLANTCARALCALKSDAATAELARLTAHVSYTPTLKILEAEVTARA</sequence>
<reference evidence="1" key="1">
    <citation type="submission" date="2023-01" db="EMBL/GenBank/DDBJ databases">
        <title>Draft genome sequence of Nocardiopsis sp. LSu2-4 isolated from halophytes.</title>
        <authorList>
            <person name="Duangmal K."/>
            <person name="Chantavorakit T."/>
        </authorList>
    </citation>
    <scope>NUCLEOTIDE SEQUENCE</scope>
    <source>
        <strain evidence="1">LSu2-4</strain>
    </source>
</reference>
<dbReference type="RefSeq" id="WP_270675800.1">
    <property type="nucleotide sequence ID" value="NZ_JAQFWP010000003.1"/>
</dbReference>